<evidence type="ECO:0000313" key="3">
    <source>
        <dbReference type="Proteomes" id="UP000446348"/>
    </source>
</evidence>
<dbReference type="Gene3D" id="3.20.20.210">
    <property type="match status" value="1"/>
</dbReference>
<dbReference type="InterPro" id="IPR052024">
    <property type="entry name" value="Methanogen_methyltrans"/>
</dbReference>
<dbReference type="Pfam" id="PF01208">
    <property type="entry name" value="URO-D"/>
    <property type="match status" value="1"/>
</dbReference>
<dbReference type="RefSeq" id="WP_160209244.1">
    <property type="nucleotide sequence ID" value="NZ_JBCLRJ010000004.1"/>
</dbReference>
<organism evidence="2 3">
    <name type="scientific">Anaerotruncus colihominis</name>
    <dbReference type="NCBI Taxonomy" id="169435"/>
    <lineage>
        <taxon>Bacteria</taxon>
        <taxon>Bacillati</taxon>
        <taxon>Bacillota</taxon>
        <taxon>Clostridia</taxon>
        <taxon>Eubacteriales</taxon>
        <taxon>Oscillospiraceae</taxon>
        <taxon>Anaerotruncus</taxon>
    </lineage>
</organism>
<protein>
    <recommendedName>
        <fullName evidence="1">Uroporphyrinogen decarboxylase (URO-D) domain-containing protein</fullName>
    </recommendedName>
</protein>
<evidence type="ECO:0000259" key="1">
    <source>
        <dbReference type="Pfam" id="PF01208"/>
    </source>
</evidence>
<dbReference type="AlphaFoldDB" id="A0A845RHH5"/>
<dbReference type="SUPFAM" id="SSF51726">
    <property type="entry name" value="UROD/MetE-like"/>
    <property type="match status" value="1"/>
</dbReference>
<name>A0A845RHH5_9FIRM</name>
<dbReference type="InterPro" id="IPR000257">
    <property type="entry name" value="Uroporphyrinogen_deCOase"/>
</dbReference>
<dbReference type="EMBL" id="QXWZ01000007">
    <property type="protein sequence ID" value="NBI78398.1"/>
    <property type="molecule type" value="Genomic_DNA"/>
</dbReference>
<dbReference type="PANTHER" id="PTHR47099">
    <property type="entry name" value="METHYLCOBAMIDE:COM METHYLTRANSFERASE MTBA"/>
    <property type="match status" value="1"/>
</dbReference>
<reference evidence="2 3" key="1">
    <citation type="submission" date="2018-08" db="EMBL/GenBank/DDBJ databases">
        <title>Murine metabolic-syndrome-specific gut microbial biobank.</title>
        <authorList>
            <person name="Liu C."/>
        </authorList>
    </citation>
    <scope>NUCLEOTIDE SEQUENCE [LARGE SCALE GENOMIC DNA]</scope>
    <source>
        <strain evidence="2 3">X69</strain>
    </source>
</reference>
<proteinExistence type="predicted"/>
<dbReference type="GO" id="GO:0004853">
    <property type="term" value="F:uroporphyrinogen decarboxylase activity"/>
    <property type="evidence" value="ECO:0007669"/>
    <property type="project" value="InterPro"/>
</dbReference>
<sequence>MNKRERVLAAVSGEAPDRVPSGFWLHFPKGYEAGEAAVQMHLHFFEKSGTDLCKVMNENSLPNNPALSVPDDWAKLAPIPHDAPFITRQVELVRRVCEEVKGQAVVLATIHGMVASAFHYLGGGELYDNDKLAVTRCLRENPTAFRHGMEIIADYLDFLCGACIEAGADGLYFASLGGETAMMTDDEFETFFKPYEVALLQKYDQLAPCFNVLHMCKDHLNLARYLGYPAKVINWGVHEGNISLNEGRTLLGAQRVLLGGLDDRAGVLVDGSSDQIELAVHKVLDEAGTKNILLGADCTLPTDIALERIAQAVRSAGTYRR</sequence>
<accession>A0A845RHH5</accession>
<dbReference type="InterPro" id="IPR038071">
    <property type="entry name" value="UROD/MetE-like_sf"/>
</dbReference>
<dbReference type="GO" id="GO:0006779">
    <property type="term" value="P:porphyrin-containing compound biosynthetic process"/>
    <property type="evidence" value="ECO:0007669"/>
    <property type="project" value="InterPro"/>
</dbReference>
<feature type="domain" description="Uroporphyrinogen decarboxylase (URO-D)" evidence="1">
    <location>
        <begin position="57"/>
        <end position="316"/>
    </location>
</feature>
<evidence type="ECO:0000313" key="2">
    <source>
        <dbReference type="EMBL" id="NBI78398.1"/>
    </source>
</evidence>
<comment type="caution">
    <text evidence="2">The sequence shown here is derived from an EMBL/GenBank/DDBJ whole genome shotgun (WGS) entry which is preliminary data.</text>
</comment>
<dbReference type="PANTHER" id="PTHR47099:SF1">
    <property type="entry name" value="METHYLCOBAMIDE:COM METHYLTRANSFERASE MTBA"/>
    <property type="match status" value="1"/>
</dbReference>
<dbReference type="OrthoDB" id="7375127at2"/>
<dbReference type="Proteomes" id="UP000446348">
    <property type="component" value="Unassembled WGS sequence"/>
</dbReference>
<gene>
    <name evidence="2" type="ORF">D3Z39_05855</name>
</gene>